<accession>A0A3G3BVV6</accession>
<dbReference type="EMBL" id="MH884509">
    <property type="protein sequence ID" value="AYP68383.1"/>
    <property type="molecule type" value="Genomic_DNA"/>
</dbReference>
<reference evidence="1 2" key="1">
    <citation type="submission" date="2018-09" db="EMBL/GenBank/DDBJ databases">
        <title>Comparative Genomic Analysis of Eight Novel Haloalkaliphilic Bacteriophages from Lake Elmenteita, Kenya.</title>
        <authorList>
            <person name="Akhwale J.K."/>
        </authorList>
    </citation>
    <scope>NUCLEOTIDE SEQUENCE [LARGE SCALE GENOMIC DNA]</scope>
</reference>
<gene>
    <name evidence="1" type="ORF">BboS125_00013</name>
</gene>
<sequence length="70" mass="7859">MKGQKVKDGMKLVSYNAKLEPDKKLELEALAKVTGNSQRELLEEFVRLYRAAHPEAAEKAEGYIQLVKGV</sequence>
<proteinExistence type="predicted"/>
<evidence type="ECO:0000313" key="1">
    <source>
        <dbReference type="EMBL" id="AYP68383.1"/>
    </source>
</evidence>
<protein>
    <submittedName>
        <fullName evidence="1">Uncharacterized protein</fullName>
    </submittedName>
</protein>
<dbReference type="Proteomes" id="UP000275028">
    <property type="component" value="Segment"/>
</dbReference>
<keyword evidence="2" id="KW-1185">Reference proteome</keyword>
<evidence type="ECO:0000313" key="2">
    <source>
        <dbReference type="Proteomes" id="UP000275028"/>
    </source>
</evidence>
<name>A0A3G3BVV6_9CAUD</name>
<organism evidence="1 2">
    <name type="scientific">Bacillus phage vB_BboS-125</name>
    <dbReference type="NCBI Taxonomy" id="2419618"/>
    <lineage>
        <taxon>Viruses</taxon>
        <taxon>Duplodnaviria</taxon>
        <taxon>Heunggongvirae</taxon>
        <taxon>Uroviricota</taxon>
        <taxon>Caudoviricetes</taxon>
        <taxon>Elmenteitavirus</taxon>
        <taxon>Elmenteitavirus ev125</taxon>
    </lineage>
</organism>